<gene>
    <name evidence="12" type="ORF">GIB67_003847</name>
</gene>
<comment type="caution">
    <text evidence="12">The sequence shown here is derived from an EMBL/GenBank/DDBJ whole genome shotgun (WGS) entry which is preliminary data.</text>
</comment>
<dbReference type="PROSITE" id="PS00497">
    <property type="entry name" value="TYROSINASE_1"/>
    <property type="match status" value="1"/>
</dbReference>
<evidence type="ECO:0000259" key="10">
    <source>
        <dbReference type="PROSITE" id="PS00497"/>
    </source>
</evidence>
<keyword evidence="5 7" id="KW-0186">Copper</keyword>
<keyword evidence="4" id="KW-0560">Oxidoreductase</keyword>
<proteinExistence type="inferred from homology"/>
<dbReference type="PANTHER" id="PTHR11474">
    <property type="entry name" value="TYROSINASE FAMILY MEMBER"/>
    <property type="match status" value="1"/>
</dbReference>
<dbReference type="AlphaFoldDB" id="A0A7J7NY94"/>
<feature type="binding site" evidence="7">
    <location>
        <position position="321"/>
    </location>
    <ligand>
        <name>Cu cation</name>
        <dbReference type="ChEBI" id="CHEBI:23378"/>
        <label>B</label>
    </ligand>
</feature>
<evidence type="ECO:0000256" key="2">
    <source>
        <dbReference type="ARBA" id="ARBA00022723"/>
    </source>
</evidence>
<dbReference type="InterPro" id="IPR022740">
    <property type="entry name" value="Polyphenol_oxidase_C"/>
</dbReference>
<feature type="binding site" evidence="7">
    <location>
        <position position="325"/>
    </location>
    <ligand>
        <name>Cu cation</name>
        <dbReference type="ChEBI" id="CHEBI:23378"/>
        <label>B</label>
    </ligand>
</feature>
<feature type="binding site" evidence="7">
    <location>
        <position position="165"/>
    </location>
    <ligand>
        <name>Cu cation</name>
        <dbReference type="ChEBI" id="CHEBI:23378"/>
        <label>A</label>
    </ligand>
</feature>
<feature type="binding site" evidence="7">
    <location>
        <position position="187"/>
    </location>
    <ligand>
        <name>Cu cation</name>
        <dbReference type="ChEBI" id="CHEBI:23378"/>
        <label>A</label>
    </ligand>
</feature>
<feature type="binding site" evidence="7">
    <location>
        <position position="354"/>
    </location>
    <ligand>
        <name>Cu cation</name>
        <dbReference type="ChEBI" id="CHEBI:23378"/>
        <label>B</label>
    </ligand>
</feature>
<dbReference type="InterPro" id="IPR002227">
    <property type="entry name" value="Tyrosinase_Cu-bd"/>
</dbReference>
<keyword evidence="2 7" id="KW-0479">Metal-binding</keyword>
<dbReference type="Pfam" id="PF00264">
    <property type="entry name" value="Tyrosinase"/>
    <property type="match status" value="1"/>
</dbReference>
<keyword evidence="13" id="KW-1185">Reference proteome</keyword>
<keyword evidence="3" id="KW-0883">Thioether bond</keyword>
<dbReference type="PIRSF" id="PIRSF000290">
    <property type="entry name" value="PPO_plant"/>
    <property type="match status" value="1"/>
</dbReference>
<evidence type="ECO:0000256" key="1">
    <source>
        <dbReference type="ARBA" id="ARBA00009928"/>
    </source>
</evidence>
<feature type="disulfide bond" evidence="8">
    <location>
        <begin position="88"/>
        <end position="103"/>
    </location>
</feature>
<feature type="domain" description="Tyrosinase copper-binding" evidence="10">
    <location>
        <begin position="187"/>
        <end position="204"/>
    </location>
</feature>
<evidence type="ECO:0000313" key="13">
    <source>
        <dbReference type="Proteomes" id="UP000541444"/>
    </source>
</evidence>
<evidence type="ECO:0000256" key="6">
    <source>
        <dbReference type="ARBA" id="ARBA00023157"/>
    </source>
</evidence>
<evidence type="ECO:0000256" key="9">
    <source>
        <dbReference type="PIRSR" id="PIRSR000290-3"/>
    </source>
</evidence>
<feature type="domain" description="Tyrosinase copper-binding" evidence="11">
    <location>
        <begin position="347"/>
        <end position="358"/>
    </location>
</feature>
<reference evidence="12 13" key="1">
    <citation type="journal article" date="2020" name="IScience">
        <title>Genome Sequencing of the Endangered Kingdonia uniflora (Circaeasteraceae, Ranunculales) Reveals Potential Mechanisms of Evolutionary Specialization.</title>
        <authorList>
            <person name="Sun Y."/>
            <person name="Deng T."/>
            <person name="Zhang A."/>
            <person name="Moore M.J."/>
            <person name="Landis J.B."/>
            <person name="Lin N."/>
            <person name="Zhang H."/>
            <person name="Zhang X."/>
            <person name="Huang J."/>
            <person name="Zhang X."/>
            <person name="Sun H."/>
            <person name="Wang H."/>
        </authorList>
    </citation>
    <scope>NUCLEOTIDE SEQUENCE [LARGE SCALE GENOMIC DNA]</scope>
    <source>
        <strain evidence="12">TB1705</strain>
        <tissue evidence="12">Leaf</tissue>
    </source>
</reference>
<protein>
    <recommendedName>
        <fullName evidence="10 11">Tyrosinase copper-binding domain-containing protein</fullName>
    </recommendedName>
</protein>
<organism evidence="12 13">
    <name type="scientific">Kingdonia uniflora</name>
    <dbReference type="NCBI Taxonomy" id="39325"/>
    <lineage>
        <taxon>Eukaryota</taxon>
        <taxon>Viridiplantae</taxon>
        <taxon>Streptophyta</taxon>
        <taxon>Embryophyta</taxon>
        <taxon>Tracheophyta</taxon>
        <taxon>Spermatophyta</taxon>
        <taxon>Magnoliopsida</taxon>
        <taxon>Ranunculales</taxon>
        <taxon>Circaeasteraceae</taxon>
        <taxon>Kingdonia</taxon>
    </lineage>
</organism>
<dbReference type="EMBL" id="JACGCM010000441">
    <property type="protein sequence ID" value="KAF6172155.1"/>
    <property type="molecule type" value="Genomic_DNA"/>
</dbReference>
<comment type="cofactor">
    <cofactor evidence="7">
        <name>Cu(2+)</name>
        <dbReference type="ChEBI" id="CHEBI:29036"/>
    </cofactor>
    <text evidence="7">Binds 2 copper ions per subunit.</text>
</comment>
<feature type="binding site" evidence="7">
    <location>
        <position position="196"/>
    </location>
    <ligand>
        <name>Cu cation</name>
        <dbReference type="ChEBI" id="CHEBI:23378"/>
        <label>A</label>
    </ligand>
</feature>
<dbReference type="Gene3D" id="1.10.1280.10">
    <property type="entry name" value="Di-copper center containing domain from catechol oxidase"/>
    <property type="match status" value="1"/>
</dbReference>
<evidence type="ECO:0000256" key="8">
    <source>
        <dbReference type="PIRSR" id="PIRSR000290-2"/>
    </source>
</evidence>
<evidence type="ECO:0000256" key="3">
    <source>
        <dbReference type="ARBA" id="ARBA00022784"/>
    </source>
</evidence>
<dbReference type="GO" id="GO:0046872">
    <property type="term" value="F:metal ion binding"/>
    <property type="evidence" value="ECO:0007669"/>
    <property type="project" value="UniProtKB-KW"/>
</dbReference>
<evidence type="ECO:0000256" key="5">
    <source>
        <dbReference type="ARBA" id="ARBA00023008"/>
    </source>
</evidence>
<dbReference type="SUPFAM" id="SSF48056">
    <property type="entry name" value="Di-copper centre-containing domain"/>
    <property type="match status" value="1"/>
</dbReference>
<dbReference type="InterPro" id="IPR008922">
    <property type="entry name" value="Di-copper_centre_dom_sf"/>
</dbReference>
<dbReference type="GO" id="GO:0004097">
    <property type="term" value="F:catechol oxidase activity"/>
    <property type="evidence" value="ECO:0007669"/>
    <property type="project" value="InterPro"/>
</dbReference>
<dbReference type="PANTHER" id="PTHR11474:SF76">
    <property type="entry name" value="SHKT DOMAIN-CONTAINING PROTEIN"/>
    <property type="match status" value="1"/>
</dbReference>
<feature type="cross-link" description="2'-(S-cysteinyl)-histidine (Cys-His)" evidence="9">
    <location>
        <begin position="169"/>
        <end position="187"/>
    </location>
</feature>
<dbReference type="PROSITE" id="PS00498">
    <property type="entry name" value="TYROSINASE_2"/>
    <property type="match status" value="1"/>
</dbReference>
<comment type="similarity">
    <text evidence="1">Belongs to the tyrosinase family.</text>
</comment>
<dbReference type="InterPro" id="IPR016213">
    <property type="entry name" value="Polyphenol_oxidase"/>
</dbReference>
<evidence type="ECO:0000256" key="4">
    <source>
        <dbReference type="ARBA" id="ARBA00023002"/>
    </source>
</evidence>
<dbReference type="Proteomes" id="UP000541444">
    <property type="component" value="Unassembled WGS sequence"/>
</dbReference>
<evidence type="ECO:0000313" key="12">
    <source>
        <dbReference type="EMBL" id="KAF6172155.1"/>
    </source>
</evidence>
<evidence type="ECO:0000256" key="7">
    <source>
        <dbReference type="PIRSR" id="PIRSR000290-1"/>
    </source>
</evidence>
<name>A0A7J7NY94_9MAGN</name>
<evidence type="ECO:0000259" key="11">
    <source>
        <dbReference type="PROSITE" id="PS00498"/>
    </source>
</evidence>
<dbReference type="InterPro" id="IPR022739">
    <property type="entry name" value="Polyphenol_oxidase_cen"/>
</dbReference>
<dbReference type="PRINTS" id="PR00092">
    <property type="entry name" value="TYROSINASE"/>
</dbReference>
<dbReference type="OrthoDB" id="6132182at2759"/>
<dbReference type="PROSITE" id="PS00210">
    <property type="entry name" value="HEMOCYANIN_2"/>
    <property type="match status" value="1"/>
</dbReference>
<accession>A0A7J7NY94</accession>
<keyword evidence="6 8" id="KW-1015">Disulfide bond</keyword>
<dbReference type="InterPro" id="IPR050316">
    <property type="entry name" value="Tyrosinase/Hemocyanin"/>
</dbReference>
<feature type="disulfide bond" evidence="8">
    <location>
        <begin position="102"/>
        <end position="166"/>
    </location>
</feature>
<dbReference type="Pfam" id="PF12142">
    <property type="entry name" value="PPO1_DWL"/>
    <property type="match status" value="1"/>
</dbReference>
<dbReference type="InterPro" id="IPR013788">
    <property type="entry name" value="Hemocyanin/hexamerin"/>
</dbReference>
<dbReference type="GO" id="GO:0046148">
    <property type="term" value="P:pigment biosynthetic process"/>
    <property type="evidence" value="ECO:0007669"/>
    <property type="project" value="InterPro"/>
</dbReference>
<dbReference type="Pfam" id="PF12143">
    <property type="entry name" value="PPO1_KFDV"/>
    <property type="match status" value="1"/>
</dbReference>
<sequence>MSLSFLATSITSTTSNNPLWRKKTNPLFNVSKRRLNISCEQRQDDLHVIDRRNVLLGLGGLYGATSTIGNKGMLAIGAPVQPPDLSKCHPATDDETKQPVNCCPPYSTASVVDFVPPSHSEGIRVRKPAHELNTEDVEKFKEAIAKMKALPDDDPWSFNQQATIHCTYCNGAFDQAGIEPPVLLQIHGSWLFLPWHRCYLYFWEKILGKLIGDPTFAIPFWNWDAPEGMHMPKIYLGNSSPLYNDNRDKNHYESVFDYKYAYNDPNPTSPSQVDKVIRENLCQVDRMYKETIRNPELFMGKALRAGQSVPTNASGSLENLHNSVHQWSGPPESPYYDMGNFHTAARDPLFFGHHANIDRMWDLYNNFRGHRPEFKDPDWLEASFIFYDENRQVVKVKVKDCLTSHQLRYAYSPEKLPWMNSGLKCRKEKASKKKGEKKSLQLVSVSEFGTEPRTLTETIRVIVPRPQVSRKKGEKEEASEVLVIREIDAPHGTAARFDVYVSKPIEGLVSEDRGEFAGSFVKIPHTQHKTNSHRHKSSLELGITILLEDIEAEDSKKLVVTLVPRMGKVIIGGVDVDLFKVDDYED</sequence>